<dbReference type="SMART" id="SM00575">
    <property type="entry name" value="ZnF_PMZ"/>
    <property type="match status" value="1"/>
</dbReference>
<sequence length="250" mass="29295">MKKVNTGAWEYLQRFEPAVWTKAYFSHGPKVDNITNNMCEVWNAKIVEYRGKPILTMCKDLRCYLMRKMATHKRKLEACSGLLAPVQQKKLDKFIKPSANKWRAIWARDNDRVLFEVYRENHKVGVNLHQRTCTCNVWQLTGMPCRHAVAAMYKIRLKPEEFVHKWLTMQSIRDTYKHCIKPVNSEEYWIPSTAVPCDPPPIKRPTCCPKMKRKFDPVEKEMHLNKAKKTFEVRDGLRGGRVVASAPQNF</sequence>
<reference evidence="6 7" key="1">
    <citation type="submission" date="2019-01" db="EMBL/GenBank/DDBJ databases">
        <title>Sequencing of cultivated peanut Arachis hypogaea provides insights into genome evolution and oil improvement.</title>
        <authorList>
            <person name="Chen X."/>
        </authorList>
    </citation>
    <scope>NUCLEOTIDE SEQUENCE [LARGE SCALE GENOMIC DNA]</scope>
    <source>
        <strain evidence="7">cv. Fuhuasheng</strain>
        <tissue evidence="6">Leaves</tissue>
    </source>
</reference>
<name>A0A444X779_ARAHY</name>
<accession>A0A444X779</accession>
<keyword evidence="2 4" id="KW-0863">Zinc-finger</keyword>
<dbReference type="InterPro" id="IPR006564">
    <property type="entry name" value="Znf_PMZ"/>
</dbReference>
<feature type="domain" description="SWIM-type" evidence="5">
    <location>
        <begin position="122"/>
        <end position="156"/>
    </location>
</feature>
<evidence type="ECO:0000256" key="1">
    <source>
        <dbReference type="ARBA" id="ARBA00022723"/>
    </source>
</evidence>
<dbReference type="PANTHER" id="PTHR31973:SF187">
    <property type="entry name" value="MUTATOR TRANSPOSASE MUDRA PROTEIN"/>
    <property type="match status" value="1"/>
</dbReference>
<dbReference type="PANTHER" id="PTHR31973">
    <property type="entry name" value="POLYPROTEIN, PUTATIVE-RELATED"/>
    <property type="match status" value="1"/>
</dbReference>
<dbReference type="EMBL" id="SDMP01000020">
    <property type="protein sequence ID" value="RYQ85537.1"/>
    <property type="molecule type" value="Genomic_DNA"/>
</dbReference>
<organism evidence="6 7">
    <name type="scientific">Arachis hypogaea</name>
    <name type="common">Peanut</name>
    <dbReference type="NCBI Taxonomy" id="3818"/>
    <lineage>
        <taxon>Eukaryota</taxon>
        <taxon>Viridiplantae</taxon>
        <taxon>Streptophyta</taxon>
        <taxon>Embryophyta</taxon>
        <taxon>Tracheophyta</taxon>
        <taxon>Spermatophyta</taxon>
        <taxon>Magnoliopsida</taxon>
        <taxon>eudicotyledons</taxon>
        <taxon>Gunneridae</taxon>
        <taxon>Pentapetalae</taxon>
        <taxon>rosids</taxon>
        <taxon>fabids</taxon>
        <taxon>Fabales</taxon>
        <taxon>Fabaceae</taxon>
        <taxon>Papilionoideae</taxon>
        <taxon>50 kb inversion clade</taxon>
        <taxon>dalbergioids sensu lato</taxon>
        <taxon>Dalbergieae</taxon>
        <taxon>Pterocarpus clade</taxon>
        <taxon>Arachis</taxon>
    </lineage>
</organism>
<keyword evidence="3" id="KW-0862">Zinc</keyword>
<protein>
    <recommendedName>
        <fullName evidence="5">SWIM-type domain-containing protein</fullName>
    </recommendedName>
</protein>
<dbReference type="Proteomes" id="UP000289738">
    <property type="component" value="Chromosome B10"/>
</dbReference>
<evidence type="ECO:0000313" key="7">
    <source>
        <dbReference type="Proteomes" id="UP000289738"/>
    </source>
</evidence>
<dbReference type="AlphaFoldDB" id="A0A444X779"/>
<dbReference type="STRING" id="3818.A0A444X779"/>
<evidence type="ECO:0000256" key="4">
    <source>
        <dbReference type="PROSITE-ProRule" id="PRU00325"/>
    </source>
</evidence>
<dbReference type="GO" id="GO:0008270">
    <property type="term" value="F:zinc ion binding"/>
    <property type="evidence" value="ECO:0007669"/>
    <property type="project" value="UniProtKB-KW"/>
</dbReference>
<gene>
    <name evidence="6" type="ORF">Ahy_B10g105105</name>
</gene>
<evidence type="ECO:0000256" key="3">
    <source>
        <dbReference type="ARBA" id="ARBA00022833"/>
    </source>
</evidence>
<dbReference type="PROSITE" id="PS50966">
    <property type="entry name" value="ZF_SWIM"/>
    <property type="match status" value="1"/>
</dbReference>
<dbReference type="Pfam" id="PF04434">
    <property type="entry name" value="SWIM"/>
    <property type="match status" value="1"/>
</dbReference>
<dbReference type="OrthoDB" id="687700at2759"/>
<proteinExistence type="predicted"/>
<evidence type="ECO:0000313" key="6">
    <source>
        <dbReference type="EMBL" id="RYQ85537.1"/>
    </source>
</evidence>
<comment type="caution">
    <text evidence="6">The sequence shown here is derived from an EMBL/GenBank/DDBJ whole genome shotgun (WGS) entry which is preliminary data.</text>
</comment>
<keyword evidence="7" id="KW-1185">Reference proteome</keyword>
<evidence type="ECO:0000259" key="5">
    <source>
        <dbReference type="PROSITE" id="PS50966"/>
    </source>
</evidence>
<keyword evidence="1" id="KW-0479">Metal-binding</keyword>
<dbReference type="InterPro" id="IPR007527">
    <property type="entry name" value="Znf_SWIM"/>
</dbReference>
<evidence type="ECO:0000256" key="2">
    <source>
        <dbReference type="ARBA" id="ARBA00022771"/>
    </source>
</evidence>